<evidence type="ECO:0000313" key="2">
    <source>
        <dbReference type="Proteomes" id="UP000297982"/>
    </source>
</evidence>
<organism evidence="1 2">
    <name type="scientific">Halobacillus salinus</name>
    <dbReference type="NCBI Taxonomy" id="192814"/>
    <lineage>
        <taxon>Bacteria</taxon>
        <taxon>Bacillati</taxon>
        <taxon>Bacillota</taxon>
        <taxon>Bacilli</taxon>
        <taxon>Bacillales</taxon>
        <taxon>Bacillaceae</taxon>
        <taxon>Halobacillus</taxon>
    </lineage>
</organism>
<dbReference type="EMBL" id="SRJC01000001">
    <property type="protein sequence ID" value="TGB05122.1"/>
    <property type="molecule type" value="Genomic_DNA"/>
</dbReference>
<accession>A0A4Z0H3X8</accession>
<name>A0A4Z0H3X8_9BACI</name>
<dbReference type="STRING" id="192814.GCA_900166575_02152"/>
<dbReference type="Proteomes" id="UP000297982">
    <property type="component" value="Unassembled WGS sequence"/>
</dbReference>
<reference evidence="1 2" key="1">
    <citation type="journal article" date="2003" name="Int. J. Syst. Evol. Microbiol.">
        <title>Halobacillus salinus sp. nov., isolated from a salt lake on the coast of the East Sea in Korea.</title>
        <authorList>
            <person name="Yoon J.H."/>
            <person name="Kang K.H."/>
            <person name="Park Y.H."/>
        </authorList>
    </citation>
    <scope>NUCLEOTIDE SEQUENCE [LARGE SCALE GENOMIC DNA]</scope>
    <source>
        <strain evidence="1 2">HSL-3</strain>
    </source>
</reference>
<gene>
    <name evidence="1" type="ORF">E4663_09055</name>
</gene>
<comment type="caution">
    <text evidence="1">The sequence shown here is derived from an EMBL/GenBank/DDBJ whole genome shotgun (WGS) entry which is preliminary data.</text>
</comment>
<sequence>MEANNLKELYSYQIEFHQPLTTNQILKLHKLIGSNNLQMYLHQRQSIADAGHFPKLLSFFLLMDLDQPVILIIDGENVETVFAEVEDSWKDRVEQTRCRKRYTESMMSDQTSIVV</sequence>
<proteinExistence type="predicted"/>
<dbReference type="AlphaFoldDB" id="A0A4Z0H3X8"/>
<keyword evidence="2" id="KW-1185">Reference proteome</keyword>
<evidence type="ECO:0000313" key="1">
    <source>
        <dbReference type="EMBL" id="TGB05122.1"/>
    </source>
</evidence>
<protein>
    <submittedName>
        <fullName evidence="1">Uncharacterized protein</fullName>
    </submittedName>
</protein>